<evidence type="ECO:0000313" key="6">
    <source>
        <dbReference type="EMBL" id="VDL91296.1"/>
    </source>
</evidence>
<evidence type="ECO:0000256" key="3">
    <source>
        <dbReference type="SAM" id="MobiDB-lite"/>
    </source>
</evidence>
<feature type="domain" description="Acyl-CoA thioesterase-like C-terminal" evidence="5">
    <location>
        <begin position="398"/>
        <end position="510"/>
    </location>
</feature>
<evidence type="ECO:0000259" key="5">
    <source>
        <dbReference type="Pfam" id="PF20789"/>
    </source>
</evidence>
<dbReference type="CDD" id="cd03444">
    <property type="entry name" value="Thioesterase_II_repeat1"/>
    <property type="match status" value="1"/>
</dbReference>
<feature type="region of interest" description="Disordered" evidence="3">
    <location>
        <begin position="526"/>
        <end position="559"/>
    </location>
</feature>
<dbReference type="SUPFAM" id="SSF54637">
    <property type="entry name" value="Thioesterase/thiol ester dehydrase-isomerase"/>
    <property type="match status" value="2"/>
</dbReference>
<dbReference type="Gene3D" id="2.40.160.210">
    <property type="entry name" value="Acyl-CoA thioesterase, double hotdog domain"/>
    <property type="match status" value="1"/>
</dbReference>
<dbReference type="Proteomes" id="UP000275846">
    <property type="component" value="Unassembled WGS sequence"/>
</dbReference>
<proteinExistence type="inferred from homology"/>
<dbReference type="WBParaSite" id="SSLN_0000507001-mRNA-1">
    <property type="protein sequence ID" value="SSLN_0000507001-mRNA-1"/>
    <property type="gene ID" value="SSLN_0000507001"/>
</dbReference>
<keyword evidence="7" id="KW-1185">Reference proteome</keyword>
<dbReference type="PANTHER" id="PTHR11066">
    <property type="entry name" value="ACYL-COA THIOESTERASE"/>
    <property type="match status" value="1"/>
</dbReference>
<feature type="compositionally biased region" description="Polar residues" evidence="3">
    <location>
        <begin position="546"/>
        <end position="559"/>
    </location>
</feature>
<reference evidence="6 7" key="2">
    <citation type="submission" date="2018-11" db="EMBL/GenBank/DDBJ databases">
        <authorList>
            <consortium name="Pathogen Informatics"/>
        </authorList>
    </citation>
    <scope>NUCLEOTIDE SEQUENCE [LARGE SCALE GENOMIC DNA]</scope>
    <source>
        <strain evidence="6 7">NST_G2</strain>
    </source>
</reference>
<dbReference type="InterPro" id="IPR049449">
    <property type="entry name" value="TesB_ACOT8-like_N"/>
</dbReference>
<dbReference type="InterPro" id="IPR042171">
    <property type="entry name" value="Acyl-CoA_hotdog"/>
</dbReference>
<name>A0A183SL13_SCHSO</name>
<comment type="similarity">
    <text evidence="1">Belongs to the C/M/P thioester hydrolase family.</text>
</comment>
<dbReference type="Pfam" id="PF20789">
    <property type="entry name" value="4HBT_3C"/>
    <property type="match status" value="1"/>
</dbReference>
<reference evidence="8" key="1">
    <citation type="submission" date="2016-06" db="UniProtKB">
        <authorList>
            <consortium name="WormBaseParasite"/>
        </authorList>
    </citation>
    <scope>IDENTIFICATION</scope>
</reference>
<dbReference type="Pfam" id="PF13622">
    <property type="entry name" value="4HBT_3"/>
    <property type="match status" value="1"/>
</dbReference>
<evidence type="ECO:0000259" key="4">
    <source>
        <dbReference type="Pfam" id="PF13622"/>
    </source>
</evidence>
<dbReference type="EMBL" id="UYSU01033049">
    <property type="protein sequence ID" value="VDL91296.1"/>
    <property type="molecule type" value="Genomic_DNA"/>
</dbReference>
<dbReference type="InterPro" id="IPR049450">
    <property type="entry name" value="ACOT8-like_C"/>
</dbReference>
<dbReference type="GO" id="GO:0005782">
    <property type="term" value="C:peroxisomal matrix"/>
    <property type="evidence" value="ECO:0007669"/>
    <property type="project" value="UniProtKB-SubCell"/>
</dbReference>
<dbReference type="OrthoDB" id="68328at2759"/>
<evidence type="ECO:0000256" key="1">
    <source>
        <dbReference type="ARBA" id="ARBA00006538"/>
    </source>
</evidence>
<gene>
    <name evidence="6" type="ORF">SSLN_LOCUS4911</name>
</gene>
<accession>A0A183SL13</accession>
<dbReference type="STRING" id="70667.A0A183SL13"/>
<dbReference type="InterPro" id="IPR003703">
    <property type="entry name" value="Acyl_CoA_thio"/>
</dbReference>
<feature type="domain" description="Acyl-CoA thioesterase-like N-terminal HotDog" evidence="4">
    <location>
        <begin position="254"/>
        <end position="309"/>
    </location>
</feature>
<protein>
    <submittedName>
        <fullName evidence="8">TLDc domain-containing protein</fullName>
    </submittedName>
</protein>
<dbReference type="GO" id="GO:0047617">
    <property type="term" value="F:fatty acyl-CoA hydrolase activity"/>
    <property type="evidence" value="ECO:0007669"/>
    <property type="project" value="InterPro"/>
</dbReference>
<dbReference type="CDD" id="cd03445">
    <property type="entry name" value="Thioesterase_II_repeat2"/>
    <property type="match status" value="1"/>
</dbReference>
<dbReference type="GO" id="GO:0006637">
    <property type="term" value="P:acyl-CoA metabolic process"/>
    <property type="evidence" value="ECO:0007669"/>
    <property type="project" value="InterPro"/>
</dbReference>
<dbReference type="PANTHER" id="PTHR11066:SF34">
    <property type="entry name" value="ACYL-COENZYME A THIOESTERASE 8"/>
    <property type="match status" value="1"/>
</dbReference>
<evidence type="ECO:0000313" key="8">
    <source>
        <dbReference type="WBParaSite" id="SSLN_0000507001-mRNA-1"/>
    </source>
</evidence>
<sequence>MFKNLLSQRTAGWSEQRSLELLQSFMDRILQSINSASFASAIIADIFSTYLSFHTSQFSQGLPVAMTPSIKRLMVHTSDRSHLVHALLGLLCEAKHNQGDFVLAILRDCEGPLRAEFTRQACHLTEAWRPESYGVLTFLFATKLSSLESSHHSLLAAAVVAFHRHHTEESTQRSVQFASLLLAFLKANCAESEWRWALALVTHGLVWWYAQGWLRSRQPPAPSPISGLLDSVMTPGSGGGDVRAKRGPLLNSRTIYGGELMAQALMVAQHTVPPDFDVHSMHCYFLGKMQKLLESRSFSHRTVEAYQLDENRVDTSVPAAFRMECSFKAPEEDAASFVGPMPKVLPPQKLGSILKFMDSLDPAKLTGVQKERLRMLRGFAANSPMEVRFCEPALLLGLEPNSSGRLHAWMRLRTPPSYSGSFSRYRNAMLAYFSDGLLLWVNVTEPRPVYFMVTLSQSIWFHNPSICPEPTDWLLMETRAQYVGGTLTLSFGSFWDTEGNLLASMSQQGLLRTTLLTPVPSETSMANKARDNYVENKPDKQKNGLENHTSLSTQSNLRL</sequence>
<evidence type="ECO:0000313" key="7">
    <source>
        <dbReference type="Proteomes" id="UP000275846"/>
    </source>
</evidence>
<keyword evidence="2" id="KW-0378">Hydrolase</keyword>
<dbReference type="AlphaFoldDB" id="A0A183SL13"/>
<dbReference type="GO" id="GO:0009062">
    <property type="term" value="P:fatty acid catabolic process"/>
    <property type="evidence" value="ECO:0007669"/>
    <property type="project" value="TreeGrafter"/>
</dbReference>
<organism evidence="8">
    <name type="scientific">Schistocephalus solidus</name>
    <name type="common">Tapeworm</name>
    <dbReference type="NCBI Taxonomy" id="70667"/>
    <lineage>
        <taxon>Eukaryota</taxon>
        <taxon>Metazoa</taxon>
        <taxon>Spiralia</taxon>
        <taxon>Lophotrochozoa</taxon>
        <taxon>Platyhelminthes</taxon>
        <taxon>Cestoda</taxon>
        <taxon>Eucestoda</taxon>
        <taxon>Diphyllobothriidea</taxon>
        <taxon>Diphyllobothriidae</taxon>
        <taxon>Schistocephalus</taxon>
    </lineage>
</organism>
<evidence type="ECO:0000256" key="2">
    <source>
        <dbReference type="ARBA" id="ARBA00022801"/>
    </source>
</evidence>
<feature type="compositionally biased region" description="Basic and acidic residues" evidence="3">
    <location>
        <begin position="528"/>
        <end position="545"/>
    </location>
</feature>
<dbReference type="InterPro" id="IPR029069">
    <property type="entry name" value="HotDog_dom_sf"/>
</dbReference>